<dbReference type="KEGG" id="kko:Kkor_1354"/>
<dbReference type="HOGENOM" id="CLU_3311116_0_0_6"/>
<reference evidence="1 2" key="1">
    <citation type="journal article" date="2009" name="Stand. Genomic Sci.">
        <title>Complete genome sequence of Kangiella koreensis type strain (SW-125).</title>
        <authorList>
            <person name="Han C."/>
            <person name="Sikorski J."/>
            <person name="Lapidus A."/>
            <person name="Nolan M."/>
            <person name="Glavina Del Rio T."/>
            <person name="Tice H."/>
            <person name="Cheng J.F."/>
            <person name="Lucas S."/>
            <person name="Chen F."/>
            <person name="Copeland A."/>
            <person name="Ivanova N."/>
            <person name="Mavromatis K."/>
            <person name="Ovchinnikova G."/>
            <person name="Pati A."/>
            <person name="Bruce D."/>
            <person name="Goodwin L."/>
            <person name="Pitluck S."/>
            <person name="Chen A."/>
            <person name="Palaniappan K."/>
            <person name="Land M."/>
            <person name="Hauser L."/>
            <person name="Chang Y.J."/>
            <person name="Jeffries C.D."/>
            <person name="Chain P."/>
            <person name="Saunders E."/>
            <person name="Brettin T."/>
            <person name="Goker M."/>
            <person name="Tindall B.J."/>
            <person name="Bristow J."/>
            <person name="Eisen J.A."/>
            <person name="Markowitz V."/>
            <person name="Hugenholtz P."/>
            <person name="Kyrpides N.C."/>
            <person name="Klenk H.P."/>
            <person name="Detter J.C."/>
        </authorList>
    </citation>
    <scope>NUCLEOTIDE SEQUENCE [LARGE SCALE GENOMIC DNA]</scope>
    <source>
        <strain evidence="2">DSM 16069 / KCTC 12182 / SW-125</strain>
    </source>
</reference>
<gene>
    <name evidence="1" type="ordered locus">Kkor_1354</name>
</gene>
<dbReference type="InParanoid" id="C7RBX5"/>
<dbReference type="AlphaFoldDB" id="C7RBX5"/>
<name>C7RBX5_KANKD</name>
<dbReference type="EMBL" id="CP001707">
    <property type="protein sequence ID" value="ACV26767.1"/>
    <property type="molecule type" value="Genomic_DNA"/>
</dbReference>
<evidence type="ECO:0000313" key="2">
    <source>
        <dbReference type="Proteomes" id="UP000001231"/>
    </source>
</evidence>
<protein>
    <submittedName>
        <fullName evidence="1">Uncharacterized protein</fullName>
    </submittedName>
</protein>
<dbReference type="Proteomes" id="UP000001231">
    <property type="component" value="Chromosome"/>
</dbReference>
<evidence type="ECO:0000313" key="1">
    <source>
        <dbReference type="EMBL" id="ACV26767.1"/>
    </source>
</evidence>
<organism evidence="1 2">
    <name type="scientific">Kangiella koreensis (strain DSM 16069 / JCM 12317 / KCTC 12182 / SW-125)</name>
    <dbReference type="NCBI Taxonomy" id="523791"/>
    <lineage>
        <taxon>Bacteria</taxon>
        <taxon>Pseudomonadati</taxon>
        <taxon>Pseudomonadota</taxon>
        <taxon>Gammaproteobacteria</taxon>
        <taxon>Kangiellales</taxon>
        <taxon>Kangiellaceae</taxon>
        <taxon>Kangiella</taxon>
    </lineage>
</organism>
<keyword evidence="2" id="KW-1185">Reference proteome</keyword>
<proteinExistence type="predicted"/>
<accession>C7RBX5</accession>
<sequence length="39" mass="4330">MVVIEQDSELIVLTLQKKGQTHRSAPTKKALISSFSFVV</sequence>